<accession>A0A6A6D5J1</accession>
<keyword evidence="2" id="KW-0560">Oxidoreductase</keyword>
<evidence type="ECO:0000313" key="4">
    <source>
        <dbReference type="EMBL" id="KAF2173492.1"/>
    </source>
</evidence>
<dbReference type="SMART" id="SM00829">
    <property type="entry name" value="PKS_ER"/>
    <property type="match status" value="1"/>
</dbReference>
<dbReference type="CDD" id="cd08249">
    <property type="entry name" value="enoyl_reductase_like"/>
    <property type="match status" value="1"/>
</dbReference>
<evidence type="ECO:0000259" key="3">
    <source>
        <dbReference type="SMART" id="SM00829"/>
    </source>
</evidence>
<reference evidence="4" key="1">
    <citation type="journal article" date="2020" name="Stud. Mycol.">
        <title>101 Dothideomycetes genomes: a test case for predicting lifestyles and emergence of pathogens.</title>
        <authorList>
            <person name="Haridas S."/>
            <person name="Albert R."/>
            <person name="Binder M."/>
            <person name="Bloem J."/>
            <person name="Labutti K."/>
            <person name="Salamov A."/>
            <person name="Andreopoulos B."/>
            <person name="Baker S."/>
            <person name="Barry K."/>
            <person name="Bills G."/>
            <person name="Bluhm B."/>
            <person name="Cannon C."/>
            <person name="Castanera R."/>
            <person name="Culley D."/>
            <person name="Daum C."/>
            <person name="Ezra D."/>
            <person name="Gonzalez J."/>
            <person name="Henrissat B."/>
            <person name="Kuo A."/>
            <person name="Liang C."/>
            <person name="Lipzen A."/>
            <person name="Lutzoni F."/>
            <person name="Magnuson J."/>
            <person name="Mondo S."/>
            <person name="Nolan M."/>
            <person name="Ohm R."/>
            <person name="Pangilinan J."/>
            <person name="Park H.-J."/>
            <person name="Ramirez L."/>
            <person name="Alfaro M."/>
            <person name="Sun H."/>
            <person name="Tritt A."/>
            <person name="Yoshinaga Y."/>
            <person name="Zwiers L.-H."/>
            <person name="Turgeon B."/>
            <person name="Goodwin S."/>
            <person name="Spatafora J."/>
            <person name="Crous P."/>
            <person name="Grigoriev I."/>
        </authorList>
    </citation>
    <scope>NUCLEOTIDE SEQUENCE</scope>
    <source>
        <strain evidence="4">ATCC 36951</strain>
    </source>
</reference>
<dbReference type="InterPro" id="IPR011032">
    <property type="entry name" value="GroES-like_sf"/>
</dbReference>
<dbReference type="InterPro" id="IPR020843">
    <property type="entry name" value="ER"/>
</dbReference>
<proteinExistence type="inferred from homology"/>
<dbReference type="GO" id="GO:0016651">
    <property type="term" value="F:oxidoreductase activity, acting on NAD(P)H"/>
    <property type="evidence" value="ECO:0007669"/>
    <property type="project" value="InterPro"/>
</dbReference>
<protein>
    <recommendedName>
        <fullName evidence="3">Enoyl reductase (ER) domain-containing protein</fullName>
    </recommendedName>
</protein>
<dbReference type="Gene3D" id="3.40.50.720">
    <property type="entry name" value="NAD(P)-binding Rossmann-like Domain"/>
    <property type="match status" value="1"/>
</dbReference>
<dbReference type="EMBL" id="ML993579">
    <property type="protein sequence ID" value="KAF2173492.1"/>
    <property type="molecule type" value="Genomic_DNA"/>
</dbReference>
<dbReference type="GeneID" id="54568192"/>
<gene>
    <name evidence="4" type="ORF">M409DRAFT_61875</name>
</gene>
<dbReference type="PANTHER" id="PTHR45348:SF2">
    <property type="entry name" value="ZINC-TYPE ALCOHOL DEHYDROGENASE-LIKE PROTEIN C2E1P3.01"/>
    <property type="match status" value="1"/>
</dbReference>
<dbReference type="SUPFAM" id="SSF51735">
    <property type="entry name" value="NAD(P)-binding Rossmann-fold domains"/>
    <property type="match status" value="1"/>
</dbReference>
<dbReference type="Gene3D" id="3.90.180.10">
    <property type="entry name" value="Medium-chain alcohol dehydrogenases, catalytic domain"/>
    <property type="match status" value="1"/>
</dbReference>
<sequence>MSVAVQRPPSSLAGAFYDDEDGGVIKNVDWGTATPINSIHEVEIVDHDFGTAITKRGTKRKSLQAAAEEIPKHQSILQLRELRQRFAVVESHPVPEIRNPEELVVKIQAIGLNPVDWKSVDFAGVVVKAPEDNSDVEIGDIILCPSTDYRDLRKAAYQQYAIASSFNVCKLPKHISTSQGASLGVAYVAATLALGVCLGLQLPSIGDLEGPDILELVRRTPLGRIPRDVVPECIAIDDKERPSSGDWIVIWGGSSTSALFLSQIARLAGLKVILVLDCAKHGNRVQDTSGCICIDSHDSERASRVIRGIAGDDLRYGIDTAGKDTAASLAKTLKQEKGGRSHLVGLAALPKERLDGVVYHNVPVKLFHEVPDIGRAIMAWLEQALISQTLELPRVDEVAGGLGGINAALDQMRVGKVSGRRLVVPLS</sequence>
<name>A0A6A6D5J1_ZASCE</name>
<dbReference type="PANTHER" id="PTHR45348">
    <property type="entry name" value="HYPOTHETICAL OXIDOREDUCTASE (EUROFUNG)"/>
    <property type="match status" value="1"/>
</dbReference>
<comment type="similarity">
    <text evidence="1">Belongs to the zinc-containing alcohol dehydrogenase family.</text>
</comment>
<feature type="domain" description="Enoyl reductase (ER)" evidence="3">
    <location>
        <begin position="81"/>
        <end position="423"/>
    </location>
</feature>
<dbReference type="OrthoDB" id="201656at2759"/>
<dbReference type="InterPro" id="IPR036291">
    <property type="entry name" value="NAD(P)-bd_dom_sf"/>
</dbReference>
<dbReference type="SUPFAM" id="SSF50129">
    <property type="entry name" value="GroES-like"/>
    <property type="match status" value="1"/>
</dbReference>
<dbReference type="InterPro" id="IPR047122">
    <property type="entry name" value="Trans-enoyl_RdTase-like"/>
</dbReference>
<dbReference type="RefSeq" id="XP_033674381.1">
    <property type="nucleotide sequence ID" value="XM_033814920.1"/>
</dbReference>
<dbReference type="AlphaFoldDB" id="A0A6A6D5J1"/>
<evidence type="ECO:0000256" key="2">
    <source>
        <dbReference type="ARBA" id="ARBA00023002"/>
    </source>
</evidence>
<evidence type="ECO:0000313" key="5">
    <source>
        <dbReference type="Proteomes" id="UP000799537"/>
    </source>
</evidence>
<dbReference type="Proteomes" id="UP000799537">
    <property type="component" value="Unassembled WGS sequence"/>
</dbReference>
<organism evidence="4 5">
    <name type="scientific">Zasmidium cellare ATCC 36951</name>
    <dbReference type="NCBI Taxonomy" id="1080233"/>
    <lineage>
        <taxon>Eukaryota</taxon>
        <taxon>Fungi</taxon>
        <taxon>Dikarya</taxon>
        <taxon>Ascomycota</taxon>
        <taxon>Pezizomycotina</taxon>
        <taxon>Dothideomycetes</taxon>
        <taxon>Dothideomycetidae</taxon>
        <taxon>Mycosphaerellales</taxon>
        <taxon>Mycosphaerellaceae</taxon>
        <taxon>Zasmidium</taxon>
    </lineage>
</organism>
<evidence type="ECO:0000256" key="1">
    <source>
        <dbReference type="ARBA" id="ARBA00008072"/>
    </source>
</evidence>
<keyword evidence="5" id="KW-1185">Reference proteome</keyword>